<evidence type="ECO:0000313" key="11">
    <source>
        <dbReference type="Proteomes" id="UP000002280"/>
    </source>
</evidence>
<comment type="subcellular location">
    <subcellularLocation>
        <location evidence="1">Secreted</location>
    </subcellularLocation>
</comment>
<dbReference type="Ensembl" id="ENSMODT00000022210.3">
    <property type="protein sequence ID" value="ENSMODP00000021830.3"/>
    <property type="gene ID" value="ENSMODG00000017498.3"/>
</dbReference>
<proteinExistence type="inferred from homology"/>
<dbReference type="Gene3D" id="2.40.128.20">
    <property type="match status" value="1"/>
</dbReference>
<feature type="chain" id="PRO_5023826237" description="Lipocalin/cytosolic fatty-acid binding domain-containing protein" evidence="8">
    <location>
        <begin position="16"/>
        <end position="190"/>
    </location>
</feature>
<reference evidence="10" key="3">
    <citation type="submission" date="2025-09" db="UniProtKB">
        <authorList>
            <consortium name="Ensembl"/>
        </authorList>
    </citation>
    <scope>IDENTIFICATION</scope>
</reference>
<comment type="similarity">
    <text evidence="2 7">Belongs to the calycin superfamily. Lipocalin family.</text>
</comment>
<reference evidence="10 11" key="1">
    <citation type="journal article" date="2007" name="Nature">
        <title>Genome of the marsupial Monodelphis domestica reveals innovation in non-coding sequences.</title>
        <authorList>
            <person name="Mikkelsen T.S."/>
            <person name="Wakefield M.J."/>
            <person name="Aken B."/>
            <person name="Amemiya C.T."/>
            <person name="Chang J.L."/>
            <person name="Duke S."/>
            <person name="Garber M."/>
            <person name="Gentles A.J."/>
            <person name="Goodstadt L."/>
            <person name="Heger A."/>
            <person name="Jurka J."/>
            <person name="Kamal M."/>
            <person name="Mauceli E."/>
            <person name="Searle S.M."/>
            <person name="Sharpe T."/>
            <person name="Baker M.L."/>
            <person name="Batzer M.A."/>
            <person name="Benos P.V."/>
            <person name="Belov K."/>
            <person name="Clamp M."/>
            <person name="Cook A."/>
            <person name="Cuff J."/>
            <person name="Das R."/>
            <person name="Davidow L."/>
            <person name="Deakin J.E."/>
            <person name="Fazzari M.J."/>
            <person name="Glass J.L."/>
            <person name="Grabherr M."/>
            <person name="Greally J.M."/>
            <person name="Gu W."/>
            <person name="Hore T.A."/>
            <person name="Huttley G.A."/>
            <person name="Kleber M."/>
            <person name="Jirtle R.L."/>
            <person name="Koina E."/>
            <person name="Lee J.T."/>
            <person name="Mahony S."/>
            <person name="Marra M.A."/>
            <person name="Miller R.D."/>
            <person name="Nicholls R.D."/>
            <person name="Oda M."/>
            <person name="Papenfuss A.T."/>
            <person name="Parra Z.E."/>
            <person name="Pollock D.D."/>
            <person name="Ray D.A."/>
            <person name="Schein J.E."/>
            <person name="Speed T.P."/>
            <person name="Thompson K."/>
            <person name="VandeBerg J.L."/>
            <person name="Wade C.M."/>
            <person name="Walker J.A."/>
            <person name="Waters P.D."/>
            <person name="Webber C."/>
            <person name="Weidman J.R."/>
            <person name="Xie X."/>
            <person name="Zody M.C."/>
            <person name="Baldwin J."/>
            <person name="Abdouelleil A."/>
            <person name="Abdulkadir J."/>
            <person name="Abebe A."/>
            <person name="Abera B."/>
            <person name="Abreu J."/>
            <person name="Acer S.C."/>
            <person name="Aftuck L."/>
            <person name="Alexander A."/>
            <person name="An P."/>
            <person name="Anderson E."/>
            <person name="Anderson S."/>
            <person name="Arachi H."/>
            <person name="Azer M."/>
            <person name="Bachantsang P."/>
            <person name="Barry A."/>
            <person name="Bayul T."/>
            <person name="Berlin A."/>
            <person name="Bessette D."/>
            <person name="Bloom T."/>
            <person name="Bloom T."/>
            <person name="Boguslavskiy L."/>
            <person name="Bonnet C."/>
            <person name="Boukhgalter B."/>
            <person name="Bourzgui I."/>
            <person name="Brown A."/>
            <person name="Cahill P."/>
            <person name="Channer S."/>
            <person name="Cheshatsang Y."/>
            <person name="Chuda L."/>
            <person name="Citroen M."/>
            <person name="Collymore A."/>
            <person name="Cooke P."/>
            <person name="Costello M."/>
            <person name="D'Aco K."/>
            <person name="Daza R."/>
            <person name="De Haan G."/>
            <person name="DeGray S."/>
            <person name="DeMaso C."/>
            <person name="Dhargay N."/>
            <person name="Dooley K."/>
            <person name="Dooley E."/>
            <person name="Doricent M."/>
            <person name="Dorje P."/>
            <person name="Dorjee K."/>
            <person name="Dupes A."/>
            <person name="Elong R."/>
            <person name="Falk J."/>
            <person name="Farina A."/>
            <person name="Faro S."/>
            <person name="Ferguson D."/>
            <person name="Fisher S."/>
            <person name="Foley C.D."/>
            <person name="Franke A."/>
            <person name="Friedrich D."/>
            <person name="Gadbois L."/>
            <person name="Gearin G."/>
            <person name="Gearin C.R."/>
            <person name="Giannoukos G."/>
            <person name="Goode T."/>
            <person name="Graham J."/>
            <person name="Grandbois E."/>
            <person name="Grewal S."/>
            <person name="Gyaltsen K."/>
            <person name="Hafez N."/>
            <person name="Hagos B."/>
            <person name="Hall J."/>
            <person name="Henson C."/>
            <person name="Hollinger A."/>
            <person name="Honan T."/>
            <person name="Huard M.D."/>
            <person name="Hughes L."/>
            <person name="Hurhula B."/>
            <person name="Husby M.E."/>
            <person name="Kamat A."/>
            <person name="Kanga B."/>
            <person name="Kashin S."/>
            <person name="Khazanovich D."/>
            <person name="Kisner P."/>
            <person name="Lance K."/>
            <person name="Lara M."/>
            <person name="Lee W."/>
            <person name="Lennon N."/>
            <person name="Letendre F."/>
            <person name="LeVine R."/>
            <person name="Lipovsky A."/>
            <person name="Liu X."/>
            <person name="Liu J."/>
            <person name="Liu S."/>
            <person name="Lokyitsang T."/>
            <person name="Lokyitsang Y."/>
            <person name="Lubonja R."/>
            <person name="Lui A."/>
            <person name="MacDonald P."/>
            <person name="Magnisalis V."/>
            <person name="Maru K."/>
            <person name="Matthews C."/>
            <person name="McCusker W."/>
            <person name="McDonough S."/>
            <person name="Mehta T."/>
            <person name="Meldrim J."/>
            <person name="Meneus L."/>
            <person name="Mihai O."/>
            <person name="Mihalev A."/>
            <person name="Mihova T."/>
            <person name="Mittelman R."/>
            <person name="Mlenga V."/>
            <person name="Montmayeur A."/>
            <person name="Mulrain L."/>
            <person name="Navidi A."/>
            <person name="Naylor J."/>
            <person name="Negash T."/>
            <person name="Nguyen T."/>
            <person name="Nguyen N."/>
            <person name="Nicol R."/>
            <person name="Norbu C."/>
            <person name="Norbu N."/>
            <person name="Novod N."/>
            <person name="O'Neill B."/>
            <person name="Osman S."/>
            <person name="Markiewicz E."/>
            <person name="Oyono O.L."/>
            <person name="Patti C."/>
            <person name="Phunkhang P."/>
            <person name="Pierre F."/>
            <person name="Priest M."/>
            <person name="Raghuraman S."/>
            <person name="Rege F."/>
            <person name="Reyes R."/>
            <person name="Rise C."/>
            <person name="Rogov P."/>
            <person name="Ross K."/>
            <person name="Ryan E."/>
            <person name="Settipalli S."/>
            <person name="Shea T."/>
            <person name="Sherpa N."/>
            <person name="Shi L."/>
            <person name="Shih D."/>
            <person name="Sparrow T."/>
            <person name="Spaulding J."/>
            <person name="Stalker J."/>
            <person name="Stange-Thomann N."/>
            <person name="Stavropoulos S."/>
            <person name="Stone C."/>
            <person name="Strader C."/>
            <person name="Tesfaye S."/>
            <person name="Thomson T."/>
            <person name="Thoulutsang Y."/>
            <person name="Thoulutsang D."/>
            <person name="Topham K."/>
            <person name="Topping I."/>
            <person name="Tsamla T."/>
            <person name="Vassiliev H."/>
            <person name="Vo A."/>
            <person name="Wangchuk T."/>
            <person name="Wangdi T."/>
            <person name="Weiand M."/>
            <person name="Wilkinson J."/>
            <person name="Wilson A."/>
            <person name="Yadav S."/>
            <person name="Young G."/>
            <person name="Yu Q."/>
            <person name="Zembek L."/>
            <person name="Zhong D."/>
            <person name="Zimmer A."/>
            <person name="Zwirko Z."/>
            <person name="Jaffe D.B."/>
            <person name="Alvarez P."/>
            <person name="Brockman W."/>
            <person name="Butler J."/>
            <person name="Chin C."/>
            <person name="Gnerre S."/>
            <person name="MacCallum I."/>
            <person name="Graves J.A."/>
            <person name="Ponting C.P."/>
            <person name="Breen M."/>
            <person name="Samollow P.B."/>
            <person name="Lander E.S."/>
            <person name="Lindblad-Toh K."/>
        </authorList>
    </citation>
    <scope>NUCLEOTIDE SEQUENCE [LARGE SCALE GENOMIC DNA]</scope>
</reference>
<feature type="signal peptide" evidence="8">
    <location>
        <begin position="1"/>
        <end position="15"/>
    </location>
</feature>
<protein>
    <recommendedName>
        <fullName evidence="9">Lipocalin/cytosolic fatty-acid binding domain-containing protein</fullName>
    </recommendedName>
</protein>
<evidence type="ECO:0000256" key="7">
    <source>
        <dbReference type="RuleBase" id="RU003695"/>
    </source>
</evidence>
<feature type="domain" description="Lipocalin/cytosolic fatty-acid binding" evidence="9">
    <location>
        <begin position="38"/>
        <end position="175"/>
    </location>
</feature>
<keyword evidence="5" id="KW-0494">Milk protein</keyword>
<sequence>MKLLLLSMGLALVYGLQSHSRSVEDLSDEIEQKWEQLSGHWHTVGLASSNRSLIEEEGPFRNFIQNFTVEHGNLNGIFLTRKNGQCILLSLIALRTEEAGCFKLNYYGTNEIYYESSKSDEYVIFILYNQHKGYINIVANLFGRTPNLSTEIKKKFEKVCIDRGIRKENILDVSEVGKSYLFLCSYLEFL</sequence>
<keyword evidence="3" id="KW-0964">Secreted</keyword>
<evidence type="ECO:0000256" key="4">
    <source>
        <dbReference type="ARBA" id="ARBA00022729"/>
    </source>
</evidence>
<evidence type="ECO:0000259" key="9">
    <source>
        <dbReference type="Pfam" id="PF00061"/>
    </source>
</evidence>
<dbReference type="AlphaFoldDB" id="F7F1B2"/>
<evidence type="ECO:0000256" key="3">
    <source>
        <dbReference type="ARBA" id="ARBA00022525"/>
    </source>
</evidence>
<dbReference type="HOGENOM" id="CLU_094061_4_0_1"/>
<dbReference type="Pfam" id="PF00061">
    <property type="entry name" value="Lipocalin"/>
    <property type="match status" value="1"/>
</dbReference>
<dbReference type="InterPro" id="IPR022272">
    <property type="entry name" value="Lipocalin_CS"/>
</dbReference>
<evidence type="ECO:0000256" key="1">
    <source>
        <dbReference type="ARBA" id="ARBA00004613"/>
    </source>
</evidence>
<evidence type="ECO:0000256" key="6">
    <source>
        <dbReference type="ARBA" id="ARBA00023157"/>
    </source>
</evidence>
<dbReference type="GO" id="GO:0005615">
    <property type="term" value="C:extracellular space"/>
    <property type="evidence" value="ECO:0000318"/>
    <property type="project" value="GO_Central"/>
</dbReference>
<dbReference type="PRINTS" id="PR00179">
    <property type="entry name" value="LIPOCALIN"/>
</dbReference>
<evidence type="ECO:0000256" key="8">
    <source>
        <dbReference type="SAM" id="SignalP"/>
    </source>
</evidence>
<dbReference type="GO" id="GO:0036094">
    <property type="term" value="F:small molecule binding"/>
    <property type="evidence" value="ECO:0007669"/>
    <property type="project" value="InterPro"/>
</dbReference>
<dbReference type="InParanoid" id="F7F1B2"/>
<dbReference type="GeneTree" id="ENSGT01050000244868"/>
<dbReference type="InterPro" id="IPR002345">
    <property type="entry name" value="Lipocalin"/>
</dbReference>
<name>F7F1B2_MONDO</name>
<dbReference type="InterPro" id="IPR012674">
    <property type="entry name" value="Calycin"/>
</dbReference>
<dbReference type="Proteomes" id="UP000002280">
    <property type="component" value="Chromosome 1"/>
</dbReference>
<dbReference type="PRINTS" id="PR01221">
    <property type="entry name" value="MAJORURINARY"/>
</dbReference>
<keyword evidence="6" id="KW-1015">Disulfide bond</keyword>
<dbReference type="InterPro" id="IPR002971">
    <property type="entry name" value="Maj_urinary"/>
</dbReference>
<organism evidence="10 11">
    <name type="scientific">Monodelphis domestica</name>
    <name type="common">Gray short-tailed opossum</name>
    <dbReference type="NCBI Taxonomy" id="13616"/>
    <lineage>
        <taxon>Eukaryota</taxon>
        <taxon>Metazoa</taxon>
        <taxon>Chordata</taxon>
        <taxon>Craniata</taxon>
        <taxon>Vertebrata</taxon>
        <taxon>Euteleostomi</taxon>
        <taxon>Mammalia</taxon>
        <taxon>Metatheria</taxon>
        <taxon>Didelphimorphia</taxon>
        <taxon>Didelphidae</taxon>
        <taxon>Monodelphis</taxon>
    </lineage>
</organism>
<dbReference type="PANTHER" id="PTHR11430">
    <property type="entry name" value="LIPOCALIN"/>
    <property type="match status" value="1"/>
</dbReference>
<reference evidence="10" key="2">
    <citation type="submission" date="2025-08" db="UniProtKB">
        <authorList>
            <consortium name="Ensembl"/>
        </authorList>
    </citation>
    <scope>IDENTIFICATION</scope>
</reference>
<evidence type="ECO:0000313" key="10">
    <source>
        <dbReference type="Ensembl" id="ENSMODP00000021830.3"/>
    </source>
</evidence>
<evidence type="ECO:0000256" key="2">
    <source>
        <dbReference type="ARBA" id="ARBA00006889"/>
    </source>
</evidence>
<dbReference type="FunCoup" id="F7F1B2">
    <property type="interactions" value="112"/>
</dbReference>
<dbReference type="PANTHER" id="PTHR11430:SF76">
    <property type="entry name" value="MAJOR URINARY PROTEIN 1-RELATED"/>
    <property type="match status" value="1"/>
</dbReference>
<accession>F7F1B2</accession>
<keyword evidence="4 8" id="KW-0732">Signal</keyword>
<dbReference type="Bgee" id="ENSMODG00000017498">
    <property type="expression patterns" value="Expressed in spermatid and 2 other cell types or tissues"/>
</dbReference>
<keyword evidence="11" id="KW-1185">Reference proteome</keyword>
<dbReference type="eggNOG" id="ENOG502S6GK">
    <property type="taxonomic scope" value="Eukaryota"/>
</dbReference>
<dbReference type="PROSITE" id="PS00213">
    <property type="entry name" value="LIPOCALIN"/>
    <property type="match status" value="1"/>
</dbReference>
<dbReference type="SUPFAM" id="SSF50814">
    <property type="entry name" value="Lipocalins"/>
    <property type="match status" value="1"/>
</dbReference>
<evidence type="ECO:0000256" key="5">
    <source>
        <dbReference type="ARBA" id="ARBA00022743"/>
    </source>
</evidence>
<dbReference type="InterPro" id="IPR000566">
    <property type="entry name" value="Lipocln_cytosolic_FA-bd_dom"/>
</dbReference>
<dbReference type="OMA" id="GRYTFEY"/>